<proteinExistence type="predicted"/>
<dbReference type="Gene3D" id="1.25.10.10">
    <property type="entry name" value="Leucine-rich Repeat Variant"/>
    <property type="match status" value="1"/>
</dbReference>
<feature type="repeat" description="WD" evidence="5">
    <location>
        <begin position="130"/>
        <end position="163"/>
    </location>
</feature>
<accession>A0A642V005</accession>
<keyword evidence="2" id="KW-0963">Cytoplasm</keyword>
<dbReference type="Gene3D" id="2.130.10.10">
    <property type="entry name" value="YVTN repeat-like/Quinoprotein amine dehydrogenase"/>
    <property type="match status" value="1"/>
</dbReference>
<dbReference type="AlphaFoldDB" id="A0A642V005"/>
<evidence type="ECO:0000256" key="5">
    <source>
        <dbReference type="PROSITE-ProRule" id="PRU00221"/>
    </source>
</evidence>
<dbReference type="Pfam" id="PF09070">
    <property type="entry name" value="PFU"/>
    <property type="match status" value="1"/>
</dbReference>
<dbReference type="InterPro" id="IPR011989">
    <property type="entry name" value="ARM-like"/>
</dbReference>
<dbReference type="GO" id="GO:0005737">
    <property type="term" value="C:cytoplasm"/>
    <property type="evidence" value="ECO:0007669"/>
    <property type="project" value="UniProtKB-SubCell"/>
</dbReference>
<dbReference type="CDD" id="cd00200">
    <property type="entry name" value="WD40"/>
    <property type="match status" value="1"/>
</dbReference>
<reference evidence="8" key="1">
    <citation type="journal article" date="2019" name="G3 (Bethesda)">
        <title>Genome Assemblies of Two Rare Opportunistic Yeast Pathogens: Diutina rugosa (syn. Candida rugosa) and Trichomonascus ciferrii (syn. Candida ciferrii).</title>
        <authorList>
            <person name="Mixao V."/>
            <person name="Saus E."/>
            <person name="Hansen A.P."/>
            <person name="Lass-Florl C."/>
            <person name="Gabaldon T."/>
        </authorList>
    </citation>
    <scope>NUCLEOTIDE SEQUENCE</scope>
    <source>
        <strain evidence="8">CBS 4856</strain>
    </source>
</reference>
<dbReference type="PANTHER" id="PTHR19849">
    <property type="entry name" value="PHOSPHOLIPASE A-2-ACTIVATING PROTEIN"/>
    <property type="match status" value="1"/>
</dbReference>
<evidence type="ECO:0000313" key="9">
    <source>
        <dbReference type="Proteomes" id="UP000761534"/>
    </source>
</evidence>
<dbReference type="Pfam" id="PF08324">
    <property type="entry name" value="PUL"/>
    <property type="match status" value="1"/>
</dbReference>
<feature type="repeat" description="WD" evidence="5">
    <location>
        <begin position="171"/>
        <end position="201"/>
    </location>
</feature>
<evidence type="ECO:0000256" key="1">
    <source>
        <dbReference type="ARBA" id="ARBA00004496"/>
    </source>
</evidence>
<dbReference type="EMBL" id="SWFS01000402">
    <property type="protein sequence ID" value="KAA8906151.1"/>
    <property type="molecule type" value="Genomic_DNA"/>
</dbReference>
<organism evidence="8 9">
    <name type="scientific">Trichomonascus ciferrii</name>
    <dbReference type="NCBI Taxonomy" id="44093"/>
    <lineage>
        <taxon>Eukaryota</taxon>
        <taxon>Fungi</taxon>
        <taxon>Dikarya</taxon>
        <taxon>Ascomycota</taxon>
        <taxon>Saccharomycotina</taxon>
        <taxon>Dipodascomycetes</taxon>
        <taxon>Dipodascales</taxon>
        <taxon>Trichomonascaceae</taxon>
        <taxon>Trichomonascus</taxon>
        <taxon>Trichomonascus ciferrii complex</taxon>
    </lineage>
</organism>
<dbReference type="Pfam" id="PF00400">
    <property type="entry name" value="WD40"/>
    <property type="match status" value="4"/>
</dbReference>
<dbReference type="InterPro" id="IPR013535">
    <property type="entry name" value="PUL_dom"/>
</dbReference>
<dbReference type="GO" id="GO:0043130">
    <property type="term" value="F:ubiquitin binding"/>
    <property type="evidence" value="ECO:0007669"/>
    <property type="project" value="TreeGrafter"/>
</dbReference>
<dbReference type="GO" id="GO:0043161">
    <property type="term" value="P:proteasome-mediated ubiquitin-dependent protein catabolic process"/>
    <property type="evidence" value="ECO:0007669"/>
    <property type="project" value="TreeGrafter"/>
</dbReference>
<dbReference type="Gene3D" id="3.10.20.870">
    <property type="entry name" value="PFU (PLAA family ubiquitin binding), C-terminal domain"/>
    <property type="match status" value="1"/>
</dbReference>
<dbReference type="PANTHER" id="PTHR19849:SF0">
    <property type="entry name" value="PHOSPHOLIPASE A-2-ACTIVATING PROTEIN"/>
    <property type="match status" value="1"/>
</dbReference>
<evidence type="ECO:0000256" key="3">
    <source>
        <dbReference type="ARBA" id="ARBA00022574"/>
    </source>
</evidence>
<dbReference type="OrthoDB" id="10265988at2759"/>
<evidence type="ECO:0000259" key="7">
    <source>
        <dbReference type="PROSITE" id="PS51396"/>
    </source>
</evidence>
<dbReference type="InterPro" id="IPR015155">
    <property type="entry name" value="PFU"/>
</dbReference>
<gene>
    <name evidence="8" type="ORF">TRICI_005184</name>
</gene>
<comment type="caution">
    <text evidence="8">The sequence shown here is derived from an EMBL/GenBank/DDBJ whole genome shotgun (WGS) entry which is preliminary data.</text>
</comment>
<dbReference type="Proteomes" id="UP000761534">
    <property type="component" value="Unassembled WGS sequence"/>
</dbReference>
<comment type="subcellular location">
    <subcellularLocation>
        <location evidence="1">Cytoplasm</location>
    </subcellularLocation>
</comment>
<feature type="domain" description="PUL" evidence="7">
    <location>
        <begin position="467"/>
        <end position="720"/>
    </location>
</feature>
<name>A0A642V005_9ASCO</name>
<dbReference type="InterPro" id="IPR015943">
    <property type="entry name" value="WD40/YVTN_repeat-like_dom_sf"/>
</dbReference>
<dbReference type="PROSITE" id="PS51396">
    <property type="entry name" value="PUL"/>
    <property type="match status" value="1"/>
</dbReference>
<evidence type="ECO:0000256" key="4">
    <source>
        <dbReference type="ARBA" id="ARBA00022737"/>
    </source>
</evidence>
<evidence type="ECO:0000256" key="2">
    <source>
        <dbReference type="ARBA" id="ARBA00022490"/>
    </source>
</evidence>
<keyword evidence="9" id="KW-1185">Reference proteome</keyword>
<evidence type="ECO:0008006" key="10">
    <source>
        <dbReference type="Google" id="ProtNLM"/>
    </source>
</evidence>
<dbReference type="InterPro" id="IPR036322">
    <property type="entry name" value="WD40_repeat_dom_sf"/>
</dbReference>
<protein>
    <recommendedName>
        <fullName evidence="10">PUL domain-containing protein</fullName>
    </recommendedName>
</protein>
<feature type="repeat" description="WD" evidence="5">
    <location>
        <begin position="92"/>
        <end position="121"/>
    </location>
</feature>
<keyword evidence="3 5" id="KW-0853">WD repeat</keyword>
<sequence>MSGGFELSSNLVGHENDVKGVVYVNNKTIGSVSRDCTLREWKKQEAGNWRGRVLYKSPRYLNSVGISRGLFVCGGQDSKISVVSEASHPFSLNGHESNVCALDSKGDVMVSGSWDSSARVWVKDAPKYTLDGHSAAVWDAKVVDAERMRFLTAGADKKILLWDGNNVEKTFVGHEDVVRGLCLIDDKTFASCSNDGTVKIWGFDGSLRNTLHGHTNFVYQVADLGSGEIISVGEGGEVRIWNLKGCVQAISLPAVSVWCVGVDQSGSGDFAVAGSDYIIRIFSREQSRWASQEERDQLAESVASKVNTADIDESQIKDRSILNQPPQKEGQVVMVRNESGTIEAHQSSGGQWIRVGEVVSSKEAAAKNSSKKELDGKEYDYVFQVNIEDGKPELPLPYNSDENPYDSARRFLEKNELPMSYLDEVAQFITSNAVVKNTQKSYNPYADRATGPAQSQPTATATPTTLKVVPHREYVKLMQYQPDPIYKALVDKNAKQSTSALTEDQLQTIRQGLNNMDANAAQQLFSLTAKVALEWSPEDMLPILDIFRIAVGYHPQPQAAIAVQVIFSTLDPGAPKHALLATRALVNLFGSNEGRVIAGSKDVRENALEAVHKMSESAEGATSARNIAIASLMLNYSILAGTNVDTALTLIRSMAFITQNMKDSESRYRLLLAIGTLIANNRNDYIKQEAKELGITDWVKSLPVPDDRTSTLVDEVVSVV</sequence>
<dbReference type="SMART" id="SM00320">
    <property type="entry name" value="WD40"/>
    <property type="match status" value="7"/>
</dbReference>
<feature type="domain" description="PFU" evidence="6">
    <location>
        <begin position="344"/>
        <end position="443"/>
    </location>
</feature>
<dbReference type="SUPFAM" id="SSF50978">
    <property type="entry name" value="WD40 repeat-like"/>
    <property type="match status" value="1"/>
</dbReference>
<dbReference type="PROSITE" id="PS50082">
    <property type="entry name" value="WD_REPEATS_2"/>
    <property type="match status" value="3"/>
</dbReference>
<dbReference type="GO" id="GO:0010992">
    <property type="term" value="P:ubiquitin recycling"/>
    <property type="evidence" value="ECO:0007669"/>
    <property type="project" value="TreeGrafter"/>
</dbReference>
<dbReference type="InterPro" id="IPR038122">
    <property type="entry name" value="PFU_sf"/>
</dbReference>
<dbReference type="PROSITE" id="PS51394">
    <property type="entry name" value="PFU"/>
    <property type="match status" value="1"/>
</dbReference>
<dbReference type="VEuPathDB" id="FungiDB:TRICI_005184"/>
<evidence type="ECO:0000259" key="6">
    <source>
        <dbReference type="PROSITE" id="PS51394"/>
    </source>
</evidence>
<evidence type="ECO:0000313" key="8">
    <source>
        <dbReference type="EMBL" id="KAA8906151.1"/>
    </source>
</evidence>
<dbReference type="InterPro" id="IPR001680">
    <property type="entry name" value="WD40_rpt"/>
</dbReference>
<dbReference type="GO" id="GO:0005634">
    <property type="term" value="C:nucleus"/>
    <property type="evidence" value="ECO:0007669"/>
    <property type="project" value="TreeGrafter"/>
</dbReference>
<keyword evidence="4" id="KW-0677">Repeat</keyword>